<sequence length="248" mass="25913">MITRHQSLTIRFRVGIGIAFWFLSVAAIADATNQLTGFYYGTATINSPANIGIVDLAFYFDVTGSAIQQTSSYIDLDKTLLFPEVAPPINGKAVGPRVSGSLSASVFSLDSQTFTSESGGKTVTRRIKLDNATVGSGGAAIAGNYTETVEGMMPEALVISGTFRLMKPLATILASGQDGNGDGCLSLSEIRAGGADPDTVEFSDISAAMNLYNHPVANLKLGDPPGPNCANGDQTLQQAINAFYGSSR</sequence>
<comment type="caution">
    <text evidence="2">The sequence shown here is derived from an EMBL/GenBank/DDBJ whole genome shotgun (WGS) entry which is preliminary data.</text>
</comment>
<keyword evidence="1" id="KW-1133">Transmembrane helix</keyword>
<keyword evidence="1" id="KW-0472">Membrane</keyword>
<feature type="transmembrane region" description="Helical" evidence="1">
    <location>
        <begin position="12"/>
        <end position="29"/>
    </location>
</feature>
<evidence type="ECO:0000313" key="3">
    <source>
        <dbReference type="Proteomes" id="UP000249396"/>
    </source>
</evidence>
<evidence type="ECO:0000256" key="1">
    <source>
        <dbReference type="SAM" id="Phobius"/>
    </source>
</evidence>
<dbReference type="AlphaFoldDB" id="A0A2W4TKM4"/>
<evidence type="ECO:0000313" key="2">
    <source>
        <dbReference type="EMBL" id="PZN84954.1"/>
    </source>
</evidence>
<proteinExistence type="predicted"/>
<dbReference type="Proteomes" id="UP000249396">
    <property type="component" value="Unassembled WGS sequence"/>
</dbReference>
<accession>A0A2W4TKM4</accession>
<organism evidence="2 3">
    <name type="scientific">Candidatus Methylumidiphilus alinenensis</name>
    <dbReference type="NCBI Taxonomy" id="2202197"/>
    <lineage>
        <taxon>Bacteria</taxon>
        <taxon>Pseudomonadati</taxon>
        <taxon>Pseudomonadota</taxon>
        <taxon>Gammaproteobacteria</taxon>
        <taxon>Methylococcales</taxon>
        <taxon>Candidatus Methylumidiphilus</taxon>
    </lineage>
</organism>
<protein>
    <submittedName>
        <fullName evidence="2">Uncharacterized protein</fullName>
    </submittedName>
</protein>
<name>A0A2W4TKM4_9GAMM</name>
<keyword evidence="1" id="KW-0812">Transmembrane</keyword>
<dbReference type="EMBL" id="QJPH01000138">
    <property type="protein sequence ID" value="PZN84954.1"/>
    <property type="molecule type" value="Genomic_DNA"/>
</dbReference>
<gene>
    <name evidence="2" type="ORF">DM484_01950</name>
</gene>
<reference evidence="2 3" key="1">
    <citation type="journal article" date="2018" name="Aquat. Microb. Ecol.">
        <title>Gammaproteobacterial methanotrophs dominate.</title>
        <authorList>
            <person name="Rissanen A.J."/>
            <person name="Saarenheimo J."/>
            <person name="Tiirola M."/>
            <person name="Peura S."/>
            <person name="Aalto S.L."/>
            <person name="Karvinen A."/>
            <person name="Nykanen H."/>
        </authorList>
    </citation>
    <scope>NUCLEOTIDE SEQUENCE [LARGE SCALE GENOMIC DNA]</scope>
    <source>
        <strain evidence="2">AMbin10</strain>
    </source>
</reference>